<accession>A0AC34Q5X2</accession>
<evidence type="ECO:0000313" key="2">
    <source>
        <dbReference type="WBParaSite" id="JU765_v2.g13226.t1"/>
    </source>
</evidence>
<evidence type="ECO:0000313" key="1">
    <source>
        <dbReference type="Proteomes" id="UP000887576"/>
    </source>
</evidence>
<organism evidence="1 2">
    <name type="scientific">Panagrolaimus sp. JU765</name>
    <dbReference type="NCBI Taxonomy" id="591449"/>
    <lineage>
        <taxon>Eukaryota</taxon>
        <taxon>Metazoa</taxon>
        <taxon>Ecdysozoa</taxon>
        <taxon>Nematoda</taxon>
        <taxon>Chromadorea</taxon>
        <taxon>Rhabditida</taxon>
        <taxon>Tylenchina</taxon>
        <taxon>Panagrolaimomorpha</taxon>
        <taxon>Panagrolaimoidea</taxon>
        <taxon>Panagrolaimidae</taxon>
        <taxon>Panagrolaimus</taxon>
    </lineage>
</organism>
<dbReference type="WBParaSite" id="JU765_v2.g13226.t1">
    <property type="protein sequence ID" value="JU765_v2.g13226.t1"/>
    <property type="gene ID" value="JU765_v2.g13226"/>
</dbReference>
<name>A0AC34Q5X2_9BILA</name>
<dbReference type="Proteomes" id="UP000887576">
    <property type="component" value="Unplaced"/>
</dbReference>
<reference evidence="2" key="1">
    <citation type="submission" date="2022-11" db="UniProtKB">
        <authorList>
            <consortium name="WormBaseParasite"/>
        </authorList>
    </citation>
    <scope>IDENTIFICATION</scope>
</reference>
<proteinExistence type="predicted"/>
<protein>
    <submittedName>
        <fullName evidence="2">DOMON domain-containing protein</fullName>
    </submittedName>
</protein>
<sequence>MLVFLLFVFAFVQGTIGQNSCSYQSQNFNINWNIDFNNNVNFNLSYINFPTNGNYWLAFGYSQNNLILIESLNGQVGISTANIVGNQPRKTVGSNVLQSQSAFLSNNNLQAQFVIPLAALRAASNSGTGCMTWTFYSIPTQNGANFNGSPQTQQVCNIEQTCNTDGTSNSFGQGFASTQMPNQNYQNQAMYNQNSQFQMNNQFNQQSTYQTNPNSQFSNQFSSSNQQNVQYDPSNPNVQYYPYTFNQGFSGNYDGNQLSPQYDAPAQTNVNGPFIAQNPNYQFLSPQLNQIFRDNEFKNSNQNGLLRDQNGNFPTTTTEPPILSNDQQNRLNYQRIQQNPPTMVNPSLYTNNIYGYDYRSNPNMQYTVNGNPQQYQPPSVRKFQPPQNSPFARRKRQAVSPSATSASSSGSLDNTAYAGQDRQFIRNDNYGTFFDSSVNPRFNTTSSAQNFNRQSTAYYYGNQRFNTPTNYNPNVNNNNNYNYDYNRANSNHGLQFDQTMYYPYLTPVVNPNSPNFQQVQQQDAAALNDYTDPNCTGNDPYWCQNYVQNFMLWQNQYDNSVSQPNQAQSAQQPSNAACSALADSLKNSYHRCCQTVRSIGCQ</sequence>